<evidence type="ECO:0000256" key="1">
    <source>
        <dbReference type="ARBA" id="ARBA00022553"/>
    </source>
</evidence>
<dbReference type="CDD" id="cd00156">
    <property type="entry name" value="REC"/>
    <property type="match status" value="1"/>
</dbReference>
<evidence type="ECO:0000256" key="3">
    <source>
        <dbReference type="PROSITE-ProRule" id="PRU00169"/>
    </source>
</evidence>
<accession>E1QKA0</accession>
<dbReference type="OrthoDB" id="9802155at2"/>
<evidence type="ECO:0000313" key="6">
    <source>
        <dbReference type="Proteomes" id="UP000009047"/>
    </source>
</evidence>
<dbReference type="InterPro" id="IPR050595">
    <property type="entry name" value="Bact_response_regulator"/>
</dbReference>
<protein>
    <submittedName>
        <fullName evidence="5">Response regulator receiver protein</fullName>
    </submittedName>
</protein>
<sequence length="136" mass="15213">MTPAPPLVMLLEDDPDTSSLYQNVLRREGLRVVRFDTGHKASNWLAEPENRPDLMIIDVRLPDGSGVEICRRICQAADRAPGAPVLMLSAHTDPRLPELCKQAGAREFLDKLVDLDQFRRTVHQLLSAGERAEFLA</sequence>
<dbReference type="AlphaFoldDB" id="E1QKA0"/>
<dbReference type="SMART" id="SM00448">
    <property type="entry name" value="REC"/>
    <property type="match status" value="1"/>
</dbReference>
<keyword evidence="2" id="KW-0902">Two-component regulatory system</keyword>
<dbReference type="HOGENOM" id="CLU_000445_69_8_7"/>
<name>E1QKA0_DESB2</name>
<dbReference type="InterPro" id="IPR001789">
    <property type="entry name" value="Sig_transdc_resp-reg_receiver"/>
</dbReference>
<dbReference type="PROSITE" id="PS50110">
    <property type="entry name" value="RESPONSE_REGULATORY"/>
    <property type="match status" value="1"/>
</dbReference>
<evidence type="ECO:0000259" key="4">
    <source>
        <dbReference type="PROSITE" id="PS50110"/>
    </source>
</evidence>
<dbReference type="Pfam" id="PF00072">
    <property type="entry name" value="Response_reg"/>
    <property type="match status" value="1"/>
</dbReference>
<dbReference type="Proteomes" id="UP000009047">
    <property type="component" value="Chromosome"/>
</dbReference>
<dbReference type="PANTHER" id="PTHR44591:SF14">
    <property type="entry name" value="PROTEIN PILG"/>
    <property type="match status" value="1"/>
</dbReference>
<reference evidence="5 6" key="1">
    <citation type="journal article" date="2010" name="Stand. Genomic Sci.">
        <title>Complete genome sequence of Desulfarculus baarsii type strain (2st14).</title>
        <authorList>
            <person name="Sun H."/>
            <person name="Spring S."/>
            <person name="Lapidus A."/>
            <person name="Davenport K."/>
            <person name="Del Rio T.G."/>
            <person name="Tice H."/>
            <person name="Nolan M."/>
            <person name="Copeland A."/>
            <person name="Cheng J.F."/>
            <person name="Lucas S."/>
            <person name="Tapia R."/>
            <person name="Goodwin L."/>
            <person name="Pitluck S."/>
            <person name="Ivanova N."/>
            <person name="Pagani I."/>
            <person name="Mavromatis K."/>
            <person name="Ovchinnikova G."/>
            <person name="Pati A."/>
            <person name="Chen A."/>
            <person name="Palaniappan K."/>
            <person name="Hauser L."/>
            <person name="Chang Y.J."/>
            <person name="Jeffries C.D."/>
            <person name="Detter J.C."/>
            <person name="Han C."/>
            <person name="Rohde M."/>
            <person name="Brambilla E."/>
            <person name="Goker M."/>
            <person name="Woyke T."/>
            <person name="Bristow J."/>
            <person name="Eisen J.A."/>
            <person name="Markowitz V."/>
            <person name="Hugenholtz P."/>
            <person name="Kyrpides N.C."/>
            <person name="Klenk H.P."/>
            <person name="Land M."/>
        </authorList>
    </citation>
    <scope>NUCLEOTIDE SEQUENCE [LARGE SCALE GENOMIC DNA]</scope>
    <source>
        <strain evidence="6">ATCC 33931 / DSM 2075 / LMG 7858 / VKM B-1802 / 2st14</strain>
    </source>
</reference>
<feature type="modified residue" description="4-aspartylphosphate" evidence="3">
    <location>
        <position position="58"/>
    </location>
</feature>
<dbReference type="GO" id="GO:0000160">
    <property type="term" value="P:phosphorelay signal transduction system"/>
    <property type="evidence" value="ECO:0007669"/>
    <property type="project" value="UniProtKB-KW"/>
</dbReference>
<dbReference type="STRING" id="644282.Deba_2639"/>
<keyword evidence="1 3" id="KW-0597">Phosphoprotein</keyword>
<evidence type="ECO:0000313" key="5">
    <source>
        <dbReference type="EMBL" id="ADK85993.1"/>
    </source>
</evidence>
<dbReference type="InterPro" id="IPR011006">
    <property type="entry name" value="CheY-like_superfamily"/>
</dbReference>
<keyword evidence="6" id="KW-1185">Reference proteome</keyword>
<evidence type="ECO:0000256" key="2">
    <source>
        <dbReference type="ARBA" id="ARBA00023012"/>
    </source>
</evidence>
<dbReference type="KEGG" id="dbr:Deba_2639"/>
<dbReference type="PANTHER" id="PTHR44591">
    <property type="entry name" value="STRESS RESPONSE REGULATOR PROTEIN 1"/>
    <property type="match status" value="1"/>
</dbReference>
<dbReference type="EMBL" id="CP002085">
    <property type="protein sequence ID" value="ADK85993.1"/>
    <property type="molecule type" value="Genomic_DNA"/>
</dbReference>
<dbReference type="eggNOG" id="COG3437">
    <property type="taxonomic scope" value="Bacteria"/>
</dbReference>
<proteinExistence type="predicted"/>
<gene>
    <name evidence="5" type="ordered locus">Deba_2639</name>
</gene>
<dbReference type="SUPFAM" id="SSF52172">
    <property type="entry name" value="CheY-like"/>
    <property type="match status" value="1"/>
</dbReference>
<feature type="domain" description="Response regulatory" evidence="4">
    <location>
        <begin position="7"/>
        <end position="126"/>
    </location>
</feature>
<organism evidence="5 6">
    <name type="scientific">Desulfarculus baarsii (strain ATCC 33931 / DSM 2075 / LMG 7858 / VKM B-1802 / 2st14)</name>
    <dbReference type="NCBI Taxonomy" id="644282"/>
    <lineage>
        <taxon>Bacteria</taxon>
        <taxon>Pseudomonadati</taxon>
        <taxon>Thermodesulfobacteriota</taxon>
        <taxon>Desulfarculia</taxon>
        <taxon>Desulfarculales</taxon>
        <taxon>Desulfarculaceae</taxon>
        <taxon>Desulfarculus</taxon>
    </lineage>
</organism>
<dbReference type="RefSeq" id="WP_013259432.1">
    <property type="nucleotide sequence ID" value="NC_014365.1"/>
</dbReference>
<dbReference type="Gene3D" id="3.40.50.2300">
    <property type="match status" value="1"/>
</dbReference>